<evidence type="ECO:0000256" key="6">
    <source>
        <dbReference type="ARBA" id="ARBA00022679"/>
    </source>
</evidence>
<dbReference type="UniPathway" id="UPA00094"/>
<evidence type="ECO:0000256" key="5">
    <source>
        <dbReference type="ARBA" id="ARBA00022553"/>
    </source>
</evidence>
<dbReference type="PROSITE" id="PS52004">
    <property type="entry name" value="KS3_2"/>
    <property type="match status" value="2"/>
</dbReference>
<dbReference type="InterPro" id="IPR020841">
    <property type="entry name" value="PKS_Beta-ketoAc_synthase_dom"/>
</dbReference>
<proteinExistence type="inferred from homology"/>
<accession>A0A6V8MJ34</accession>
<dbReference type="InterPro" id="IPR013114">
    <property type="entry name" value="FabA_FabZ"/>
</dbReference>
<evidence type="ECO:0000259" key="11">
    <source>
        <dbReference type="PROSITE" id="PS52004"/>
    </source>
</evidence>
<dbReference type="GO" id="GO:0005737">
    <property type="term" value="C:cytoplasm"/>
    <property type="evidence" value="ECO:0007669"/>
    <property type="project" value="InterPro"/>
</dbReference>
<dbReference type="SUPFAM" id="SSF54637">
    <property type="entry name" value="Thioesterase/thiol ester dehydrase-isomerase"/>
    <property type="match status" value="4"/>
</dbReference>
<dbReference type="CDD" id="cd01287">
    <property type="entry name" value="FabA"/>
    <property type="match status" value="1"/>
</dbReference>
<keyword evidence="6" id="KW-0808">Transferase</keyword>
<dbReference type="InterPro" id="IPR014043">
    <property type="entry name" value="Acyl_transferase_dom"/>
</dbReference>
<dbReference type="InterPro" id="IPR029069">
    <property type="entry name" value="HotDog_dom_sf"/>
</dbReference>
<dbReference type="InterPro" id="IPR010083">
    <property type="entry name" value="FabA"/>
</dbReference>
<dbReference type="Pfam" id="PF00109">
    <property type="entry name" value="ketoacyl-synt"/>
    <property type="match status" value="2"/>
</dbReference>
<dbReference type="GO" id="GO:0019171">
    <property type="term" value="F:(3R)-hydroxyacyl-[acyl-carrier-protein] dehydratase activity"/>
    <property type="evidence" value="ECO:0007669"/>
    <property type="project" value="InterPro"/>
</dbReference>
<dbReference type="Pfam" id="PF07977">
    <property type="entry name" value="FabA"/>
    <property type="match status" value="3"/>
</dbReference>
<keyword evidence="10" id="KW-0456">Lyase</keyword>
<dbReference type="Gene3D" id="3.30.70.250">
    <property type="entry name" value="Malonyl-CoA ACP transacylase, ACP-binding"/>
    <property type="match status" value="1"/>
</dbReference>
<dbReference type="GO" id="GO:0004315">
    <property type="term" value="F:3-oxoacyl-[acyl-carrier-protein] synthase activity"/>
    <property type="evidence" value="ECO:0007669"/>
    <property type="project" value="InterPro"/>
</dbReference>
<keyword evidence="4" id="KW-0444">Lipid biosynthesis</keyword>
<keyword evidence="13" id="KW-1185">Reference proteome</keyword>
<dbReference type="InterPro" id="IPR001227">
    <property type="entry name" value="Ac_transferase_dom_sf"/>
</dbReference>
<dbReference type="SMART" id="SM00825">
    <property type="entry name" value="PKS_KS"/>
    <property type="match status" value="2"/>
</dbReference>
<evidence type="ECO:0000256" key="4">
    <source>
        <dbReference type="ARBA" id="ARBA00022516"/>
    </source>
</evidence>
<dbReference type="Gene3D" id="3.40.366.10">
    <property type="entry name" value="Malonyl-Coenzyme A Acyl Carrier Protein, domain 2"/>
    <property type="match status" value="1"/>
</dbReference>
<evidence type="ECO:0000256" key="2">
    <source>
        <dbReference type="ARBA" id="ARBA00006714"/>
    </source>
</evidence>
<evidence type="ECO:0000313" key="12">
    <source>
        <dbReference type="EMBL" id="GFO59967.1"/>
    </source>
</evidence>
<dbReference type="SUPFAM" id="SSF53901">
    <property type="entry name" value="Thiolase-like"/>
    <property type="match status" value="2"/>
</dbReference>
<dbReference type="PROSITE" id="PS00606">
    <property type="entry name" value="KS3_1"/>
    <property type="match status" value="1"/>
</dbReference>
<keyword evidence="8" id="KW-0443">Lipid metabolism</keyword>
<dbReference type="Pfam" id="PF00698">
    <property type="entry name" value="Acyl_transf_1"/>
    <property type="match status" value="1"/>
</dbReference>
<keyword evidence="7" id="KW-0276">Fatty acid metabolism</keyword>
<dbReference type="PANTHER" id="PTHR43074:SF1">
    <property type="entry name" value="BETA-KETOACYL SYNTHASE FAMILY PROTEIN-RELATED"/>
    <property type="match status" value="1"/>
</dbReference>
<gene>
    <name evidence="12" type="ORF">GMST_22920</name>
</gene>
<dbReference type="InterPro" id="IPR052568">
    <property type="entry name" value="PKS-FAS_Synthase"/>
</dbReference>
<protein>
    <recommendedName>
        <fullName evidence="11">Ketosynthase family 3 (KS3) domain-containing protein</fullName>
    </recommendedName>
</protein>
<evidence type="ECO:0000256" key="7">
    <source>
        <dbReference type="ARBA" id="ARBA00022832"/>
    </source>
</evidence>
<comment type="pathway">
    <text evidence="1">Lipid metabolism; fatty acid biosynthesis.</text>
</comment>
<dbReference type="PANTHER" id="PTHR43074">
    <property type="entry name" value="OMEGA-3 POLYUNSATURATED FATTY ACID SYNTHASE PFAB-RELATED"/>
    <property type="match status" value="1"/>
</dbReference>
<dbReference type="InterPro" id="IPR018201">
    <property type="entry name" value="Ketoacyl_synth_AS"/>
</dbReference>
<reference evidence="13" key="1">
    <citation type="submission" date="2020-06" db="EMBL/GenBank/DDBJ databases">
        <title>Draft genomic sequence of Geomonas sp. Red330.</title>
        <authorList>
            <person name="Itoh H."/>
            <person name="Zhenxing X."/>
            <person name="Ushijima N."/>
            <person name="Masuda Y."/>
            <person name="Shiratori Y."/>
            <person name="Senoo K."/>
        </authorList>
    </citation>
    <scope>NUCLEOTIDE SEQUENCE [LARGE SCALE GENOMIC DNA]</scope>
    <source>
        <strain evidence="13">Red330</strain>
    </source>
</reference>
<dbReference type="EMBL" id="BLXX01000006">
    <property type="protein sequence ID" value="GFO59967.1"/>
    <property type="molecule type" value="Genomic_DNA"/>
</dbReference>
<comment type="similarity">
    <text evidence="2">Belongs to the thioester dehydratase family. FabA subfamily.</text>
</comment>
<evidence type="ECO:0000256" key="3">
    <source>
        <dbReference type="ARBA" id="ARBA00022450"/>
    </source>
</evidence>
<dbReference type="InterPro" id="IPR016035">
    <property type="entry name" value="Acyl_Trfase/lysoPLipase"/>
</dbReference>
<dbReference type="InterPro" id="IPR014030">
    <property type="entry name" value="Ketoacyl_synth_N"/>
</dbReference>
<dbReference type="InterPro" id="IPR016039">
    <property type="entry name" value="Thiolase-like"/>
</dbReference>
<comment type="caution">
    <text evidence="12">The sequence shown here is derived from an EMBL/GenBank/DDBJ whole genome shotgun (WGS) entry which is preliminary data.</text>
</comment>
<keyword evidence="3" id="KW-0596">Phosphopantetheine</keyword>
<feature type="domain" description="Ketosynthase family 3 (KS3)" evidence="11">
    <location>
        <begin position="468"/>
        <end position="937"/>
    </location>
</feature>
<keyword evidence="5" id="KW-0597">Phosphoprotein</keyword>
<evidence type="ECO:0000313" key="13">
    <source>
        <dbReference type="Proteomes" id="UP000556026"/>
    </source>
</evidence>
<evidence type="ECO:0000256" key="1">
    <source>
        <dbReference type="ARBA" id="ARBA00005194"/>
    </source>
</evidence>
<name>A0A6V8MJ34_9BACT</name>
<dbReference type="CDD" id="cd00833">
    <property type="entry name" value="PKS"/>
    <property type="match status" value="2"/>
</dbReference>
<feature type="domain" description="Ketosynthase family 3 (KS3)" evidence="11">
    <location>
        <begin position="3"/>
        <end position="444"/>
    </location>
</feature>
<evidence type="ECO:0000256" key="8">
    <source>
        <dbReference type="ARBA" id="ARBA00023098"/>
    </source>
</evidence>
<evidence type="ECO:0000256" key="10">
    <source>
        <dbReference type="ARBA" id="ARBA00023239"/>
    </source>
</evidence>
<dbReference type="InterPro" id="IPR014031">
    <property type="entry name" value="Ketoacyl_synth_C"/>
</dbReference>
<dbReference type="SUPFAM" id="SSF52151">
    <property type="entry name" value="FabD/lysophospholipase-like"/>
    <property type="match status" value="1"/>
</dbReference>
<organism evidence="12 13">
    <name type="scientific">Geomonas silvestris</name>
    <dbReference type="NCBI Taxonomy" id="2740184"/>
    <lineage>
        <taxon>Bacteria</taxon>
        <taxon>Pseudomonadati</taxon>
        <taxon>Thermodesulfobacteriota</taxon>
        <taxon>Desulfuromonadia</taxon>
        <taxon>Geobacterales</taxon>
        <taxon>Geobacteraceae</taxon>
        <taxon>Geomonas</taxon>
    </lineage>
</organism>
<dbReference type="Gene3D" id="3.10.129.10">
    <property type="entry name" value="Hotdog Thioesterase"/>
    <property type="match status" value="4"/>
</dbReference>
<dbReference type="Proteomes" id="UP000556026">
    <property type="component" value="Unassembled WGS sequence"/>
</dbReference>
<evidence type="ECO:0000256" key="9">
    <source>
        <dbReference type="ARBA" id="ARBA00023160"/>
    </source>
</evidence>
<dbReference type="RefSeq" id="WP_246399431.1">
    <property type="nucleotide sequence ID" value="NZ_BLXX01000006.1"/>
</dbReference>
<dbReference type="GO" id="GO:0006633">
    <property type="term" value="P:fatty acid biosynthetic process"/>
    <property type="evidence" value="ECO:0007669"/>
    <property type="project" value="UniProtKB-UniPathway"/>
</dbReference>
<dbReference type="Pfam" id="PF02801">
    <property type="entry name" value="Ketoacyl-synt_C"/>
    <property type="match status" value="2"/>
</dbReference>
<dbReference type="Gene3D" id="3.40.47.10">
    <property type="match status" value="2"/>
</dbReference>
<keyword evidence="9" id="KW-0275">Fatty acid biosynthesis</keyword>
<sequence length="2420" mass="258767">MQSPSVAIVGIGGIFPDAPELSTFWDNISNARSATRVVPPGRWQLPAEQAFHPEPGKADHVYSRHGCFIDNLPSASELSGLQLDPAFLKGLDPLFHLLLHAGSRAFGSAVTSGLDRSRVGVIIGNLALPSEKSAELSRLFLGRTFEEKLLGRALPAAAVDPLNRYVAGLPAGILSAALGLGGGCCTLDAACASSLYAIKLAAEELLSGRADAMLTGGVSRPDPLYTQMGFSQLRALSKRGICSPFDAAGDGLVVGEGAGIFLLKRTEDAIAQGDHIYGIIRGIGLSNDVGGSLLAPMSEGQLRAMRAAYAQAGWRPEDVDLIECHATGTPVGDATEVASLKELWKEAEGGGSCVIGSVKSNIGHLLTAAGGAALTKVLLAMAQESLPPTAGFQAAPAGFGLEQSPFRVLQKTEPWKRRSATAPRRAGVSAFGFGGINAHLLIEEWLPQSAPQESAASETIEIREDSELELVAVVGMDARFGSWQSLSAFQRRVLGGDSSVAASKPKDWWGAEKSDWFAEEQLKGTPFSGYYLDEFELPPTAFRIPPREMEEMLPQQLLMLQSAAAAMADAGMDRSDNLRAGVFIGIALDLNSTNFAFRWSIAEKAKVWAKELGLTLDEQGFARWVDQLREQSGPALTANRTMGALGSVVASRVAREFKVGGPSFTVSSEESSGLRALEIAVRQLQAGEIDRALTGAVDLAGDLRAALGHHLGRPYSPSGAATPFDDRADGSTVGEGAACLVLKRLSDAQRDGDRIYAVIKGIGSTSGNAMLPGAEAYGEALKRAYREAGVQPAQVGYLEAHGSGNAAEDRMEAAALSAFFDQRGQTPACDAGSDDQAAQPAMQRSIAVGSVKSEIGHTGAASGLAAFVRGCLALYQEIIPAPHKAVARPLPKVSGDGALFLPSGSRYWLRNRAEGTRHAGVSVFGVDGSCSHVVLEGCDAAPLPAAPDRVAPLGPLKECLFCITGSDQKELEKGLAELRRQAAASTGADLYNLAASWQQSRQDAQHPLAVSLVARNHEELSALISQGERLLNATAAQAEALIPPALRDRVFFSANPIGASGKIGFIFPGSGNHFAGMGMELSARWPEIFRRQDAENLYLREQFQPEQFWNGTPIESVHENHLAVIFGQVATGCAVSDLVRSFGIAPGSIIGYSLGESAGLFASRTWQERDLMLARMRASSLFTHDLAGECRAARRAWGEAAGKEISWSIGVVDASAREVRRALKKTSRVYLLIVNTPEECVIGGDTKWVKHLVAMLDCRFFPLQGVTTVHCEVAREVAQAYHDLHLFTTQPAPALTFYSGAAGSAYQVNRRSAAESILNQAIDGIDYPKVIEAAYQEGVRYFLEMGPGGSCSRMIGRILAGRPHVARSACLPGVEPVSAIMRLLAHLVTERVPVNLEPLFATAPLTLGMSSTAGQGNSLRFGTGGAPFSPTLPAGQTSGMGDMVSAEPSDRIVTTVTATRMEIPVNQAPTRHPTPVPVTAGKAPAAPAAVATQAGPSIAPAAVQLQTAARPEAAIAPTQPLQLHPAAGLTGGETTSAPGSASAGSLAPLLAEFAAAQEARLKAHEAYLKVAENLADSMAHALKLQVLLQEQLLATGGPAVLAAAASEPAAAVANTAASAAAAAQLFAAPTPPQPAKPAPAFDRDMCFEFARGSVGKMLGPAFAEADSFPTRVRLPDEPLMLVDRIMTVEGEPKSMTSGRVVTEHDVLPGAWYLDGGRIPTCIAVEAGQADLFLSGYLGIDFITRGLAVYRLLDAVVTFHRDLPGPGETIHYDIRIERFFRQGETYLFRFHFEATVNGEPLMSMRNGCAGFFSAEELAAGKGIVRGALDLRPRNGKRPTDWTDLVPMSRERYSAAQLDQLRRGDLAGCFGAAFAGISISRPLTIPGGAMKLVHRVVELDPQGGRYQMGFIQAEADIHPQDWFITCHFVDDKVMPGTLMYECCMHTLRILLLRMGWVAEAQGATWQPVPGVASQLCCRGQVLESTKVVRYEVTVRELGYRPEPYAIVDALMYADGKPIVEITNMSARLSGTNKEMLLNLWKKQGAVAAQPVASDPASLYQHKPALYTKEQILAYSNGKPSEGFGERYRIFDNERKIARLPGPPFQFMDRVTALKGEPWQMVAGAMAEAQYDIPVDEWYFAVERQPRMPFSVLLEAALQPCGWLAAYVGSALNSPTDISFRNLGGNAVQHRPVTPQSGTLTATATLTKVATSGGMIIQEFDFSVADRQGILYEGETMFGFFAKEALANQVGIREAAPYQPTAEEVARSVSLPYPVETPFPEQMLRMIDRIDQYVPDGGPAGLGYVKGIKVVNPEEWFFKAHFYEDPVTPGSLGLESFQQLMKFAAVQRWGWQEGDQFASVALEKRHRWLYRGQVVPTNKEVTVVCWITGADDGKRLLTAAGFLLVDGRAIYQMNDFTVQVVRG</sequence>
<dbReference type="SMART" id="SM00827">
    <property type="entry name" value="PKS_AT"/>
    <property type="match status" value="1"/>
</dbReference>